<comment type="caution">
    <text evidence="1">The sequence shown here is derived from an EMBL/GenBank/DDBJ whole genome shotgun (WGS) entry which is preliminary data.</text>
</comment>
<dbReference type="EMBL" id="JACONT010000063">
    <property type="protein sequence ID" value="MBC3943589.1"/>
    <property type="molecule type" value="Genomic_DNA"/>
</dbReference>
<dbReference type="RefSeq" id="WP_187505161.1">
    <property type="nucleotide sequence ID" value="NZ_CP162536.1"/>
</dbReference>
<organism evidence="1 2">
    <name type="scientific">Sphingomonas albertensis</name>
    <dbReference type="NCBI Taxonomy" id="2762591"/>
    <lineage>
        <taxon>Bacteria</taxon>
        <taxon>Pseudomonadati</taxon>
        <taxon>Pseudomonadota</taxon>
        <taxon>Alphaproteobacteria</taxon>
        <taxon>Sphingomonadales</taxon>
        <taxon>Sphingomonadaceae</taxon>
        <taxon>Sphingomonas</taxon>
    </lineage>
</organism>
<sequence>MRHTLSAAIGVAILSSASGSASTVQGLVSGIYELDNARSDNAFKVIDGATANIPDDKRPRIRMRLRKSIAVNRIRISTAGRRFGIAYDAKTPIVVWLGEEPIKWKLIPELVFDVSVKSDGGTIALIFRGEYGERTSKYHSVGQDLVENTTIVNPLCSTPIVYNQVYSKIN</sequence>
<proteinExistence type="predicted"/>
<name>A0ABR7AT21_9SPHN</name>
<evidence type="ECO:0000313" key="2">
    <source>
        <dbReference type="Proteomes" id="UP000597613"/>
    </source>
</evidence>
<reference evidence="1 2" key="1">
    <citation type="submission" date="2020-08" db="EMBL/GenBank/DDBJ databases">
        <title>Putative novel bacterial strains isolated from necrotic wheat leaf tissues caused by Xanthomonas translucens.</title>
        <authorList>
            <person name="Tambong J.T."/>
        </authorList>
    </citation>
    <scope>NUCLEOTIDE SEQUENCE [LARGE SCALE GENOMIC DNA]</scope>
    <source>
        <strain evidence="2">DOAB 1063</strain>
    </source>
</reference>
<keyword evidence="2" id="KW-1185">Reference proteome</keyword>
<accession>A0ABR7AT21</accession>
<protein>
    <submittedName>
        <fullName evidence="1">Uncharacterized protein</fullName>
    </submittedName>
</protein>
<evidence type="ECO:0000313" key="1">
    <source>
        <dbReference type="EMBL" id="MBC3943589.1"/>
    </source>
</evidence>
<dbReference type="Proteomes" id="UP000597613">
    <property type="component" value="Unassembled WGS sequence"/>
</dbReference>
<gene>
    <name evidence="1" type="ORF">H8S47_18060</name>
</gene>